<sequence length="253" mass="26594">MRHKLVAFLAGAVMLAGAAGAEPGVAEAAFQAGEYQAALAAASDKSNPDELAFSARALLAEAMSGPADPPEALLHAALDKADAALAIDKQHLEGRLQRAIALSLIIRPMSNGAARKTGWGEEARDLARSVLEDDPGNIYANGFLSVWNLEVVRRGGRIGAMMMGASISDGRAHYQAAIAADPEDAALHWQWARALAALDCRKYHDEITAALEAALSVPTHSALQKVMQARAATLKAELQRGDAEAEALAARML</sequence>
<reference evidence="1 2" key="1">
    <citation type="submission" date="2013-04" db="EMBL/GenBank/DDBJ databases">
        <title>Hyphomonas sp. T24B3 Genome Sequencing.</title>
        <authorList>
            <person name="Lai Q."/>
            <person name="Shao Z."/>
        </authorList>
    </citation>
    <scope>NUCLEOTIDE SEQUENCE [LARGE SCALE GENOMIC DNA]</scope>
    <source>
        <strain evidence="1 2">T24B3</strain>
    </source>
</reference>
<evidence type="ECO:0000313" key="1">
    <source>
        <dbReference type="EMBL" id="RAN33256.1"/>
    </source>
</evidence>
<evidence type="ECO:0008006" key="3">
    <source>
        <dbReference type="Google" id="ProtNLM"/>
    </source>
</evidence>
<comment type="caution">
    <text evidence="1">The sequence shown here is derived from an EMBL/GenBank/DDBJ whole genome shotgun (WGS) entry which is preliminary data.</text>
</comment>
<keyword evidence="2" id="KW-1185">Reference proteome</keyword>
<evidence type="ECO:0000313" key="2">
    <source>
        <dbReference type="Proteomes" id="UP000249123"/>
    </source>
</evidence>
<gene>
    <name evidence="1" type="ORF">HY3_02580</name>
</gene>
<dbReference type="OrthoDB" id="7631661at2"/>
<accession>A0A328K1E0</accession>
<name>A0A062TVW8_9PROT</name>
<dbReference type="EMBL" id="AWFB01000023">
    <property type="protein sequence ID" value="RAN33256.1"/>
    <property type="molecule type" value="Genomic_DNA"/>
</dbReference>
<accession>A0A062TVW8</accession>
<organism evidence="1 2">
    <name type="scientific">Hyphomonas pacifica</name>
    <dbReference type="NCBI Taxonomy" id="1280941"/>
    <lineage>
        <taxon>Bacteria</taxon>
        <taxon>Pseudomonadati</taxon>
        <taxon>Pseudomonadota</taxon>
        <taxon>Alphaproteobacteria</taxon>
        <taxon>Hyphomonadales</taxon>
        <taxon>Hyphomonadaceae</taxon>
        <taxon>Hyphomonas</taxon>
    </lineage>
</organism>
<dbReference type="RefSeq" id="WP_034827680.1">
    <property type="nucleotide sequence ID" value="NZ_AWFA01000034.1"/>
</dbReference>
<protein>
    <recommendedName>
        <fullName evidence="3">Tetratrico peptide repeat group 5 domain-containing protein</fullName>
    </recommendedName>
</protein>
<proteinExistence type="predicted"/>
<dbReference type="STRING" id="1280941.HY2_03420"/>
<dbReference type="Proteomes" id="UP000249123">
    <property type="component" value="Unassembled WGS sequence"/>
</dbReference>
<dbReference type="eggNOG" id="ENOG5032VRB">
    <property type="taxonomic scope" value="Bacteria"/>
</dbReference>
<dbReference type="AlphaFoldDB" id="A0A062TVW8"/>